<evidence type="ECO:0000313" key="4">
    <source>
        <dbReference type="Proteomes" id="UP000199501"/>
    </source>
</evidence>
<evidence type="ECO:0000256" key="1">
    <source>
        <dbReference type="SAM" id="Coils"/>
    </source>
</evidence>
<accession>A0A1G6N010</accession>
<proteinExistence type="predicted"/>
<dbReference type="STRING" id="1271860.SAMN05216174_103106"/>
<keyword evidence="3" id="KW-0808">Transferase</keyword>
<dbReference type="InterPro" id="IPR029044">
    <property type="entry name" value="Nucleotide-diphossugar_trans"/>
</dbReference>
<keyword evidence="1" id="KW-0175">Coiled coil</keyword>
<organism evidence="3 4">
    <name type="scientific">Actinokineospora iranica</name>
    <dbReference type="NCBI Taxonomy" id="1271860"/>
    <lineage>
        <taxon>Bacteria</taxon>
        <taxon>Bacillati</taxon>
        <taxon>Actinomycetota</taxon>
        <taxon>Actinomycetes</taxon>
        <taxon>Pseudonocardiales</taxon>
        <taxon>Pseudonocardiaceae</taxon>
        <taxon>Actinokineospora</taxon>
    </lineage>
</organism>
<keyword evidence="4" id="KW-1185">Reference proteome</keyword>
<dbReference type="GO" id="GO:0016740">
    <property type="term" value="F:transferase activity"/>
    <property type="evidence" value="ECO:0007669"/>
    <property type="project" value="UniProtKB-KW"/>
</dbReference>
<evidence type="ECO:0000313" key="3">
    <source>
        <dbReference type="EMBL" id="SDC60777.1"/>
    </source>
</evidence>
<name>A0A1G6N010_9PSEU</name>
<dbReference type="InterPro" id="IPR001173">
    <property type="entry name" value="Glyco_trans_2-like"/>
</dbReference>
<dbReference type="Pfam" id="PF00535">
    <property type="entry name" value="Glycos_transf_2"/>
    <property type="match status" value="1"/>
</dbReference>
<dbReference type="InterPro" id="IPR050834">
    <property type="entry name" value="Glycosyltransf_2"/>
</dbReference>
<feature type="domain" description="Glycosyltransferase 2-like" evidence="2">
    <location>
        <begin position="171"/>
        <end position="292"/>
    </location>
</feature>
<sequence length="392" mass="42971">MASADRAGRARYGAPVGRIRQITAVLGRLGEGGVPDARDHLAALVESQAAELDRLRGRLTEVEEERDAQRRLIADLTARVDALEPAREHMTRWLEDHNRGLSDLVSAQHGLEEGLAAVRTAAEHAENWLTGHSTALDGLHVRTDELERAEAVRVFTEWLDQAELAAAPRISVVLPTHNRAALLPKAVESVRAQRYPNWELVIVDDASTDDTPEVIAALTDPRIRSVRTEHGRACAARNTGLAEATGEIIAYLDDDNTMHPLWLKAVAWAFAKNPEVNTAYGGFVIDATDRADRVGLPLLVLTPYSRERLLEENLADMGALAHRADHPAAHFDESLRQMGDWDLLLSLTADRDPLVIPAVACYYSTGASNRLSQGPHYQVDSAAIRAKHTPSP</sequence>
<dbReference type="Gene3D" id="3.90.550.10">
    <property type="entry name" value="Spore Coat Polysaccharide Biosynthesis Protein SpsA, Chain A"/>
    <property type="match status" value="1"/>
</dbReference>
<dbReference type="CDD" id="cd00761">
    <property type="entry name" value="Glyco_tranf_GTA_type"/>
    <property type="match status" value="1"/>
</dbReference>
<evidence type="ECO:0000259" key="2">
    <source>
        <dbReference type="Pfam" id="PF00535"/>
    </source>
</evidence>
<feature type="coiled-coil region" evidence="1">
    <location>
        <begin position="45"/>
        <end position="79"/>
    </location>
</feature>
<dbReference type="SUPFAM" id="SSF53448">
    <property type="entry name" value="Nucleotide-diphospho-sugar transferases"/>
    <property type="match status" value="1"/>
</dbReference>
<dbReference type="PANTHER" id="PTHR43685:SF2">
    <property type="entry name" value="GLYCOSYLTRANSFERASE 2-LIKE DOMAIN-CONTAINING PROTEIN"/>
    <property type="match status" value="1"/>
</dbReference>
<dbReference type="AlphaFoldDB" id="A0A1G6N010"/>
<dbReference type="PANTHER" id="PTHR43685">
    <property type="entry name" value="GLYCOSYLTRANSFERASE"/>
    <property type="match status" value="1"/>
</dbReference>
<gene>
    <name evidence="3" type="ORF">SAMN05216174_103106</name>
</gene>
<dbReference type="EMBL" id="FMZZ01000003">
    <property type="protein sequence ID" value="SDC60777.1"/>
    <property type="molecule type" value="Genomic_DNA"/>
</dbReference>
<dbReference type="Proteomes" id="UP000199501">
    <property type="component" value="Unassembled WGS sequence"/>
</dbReference>
<reference evidence="4" key="1">
    <citation type="submission" date="2016-10" db="EMBL/GenBank/DDBJ databases">
        <authorList>
            <person name="Varghese N."/>
            <person name="Submissions S."/>
        </authorList>
    </citation>
    <scope>NUCLEOTIDE SEQUENCE [LARGE SCALE GENOMIC DNA]</scope>
    <source>
        <strain evidence="4">IBRC-M 10403</strain>
    </source>
</reference>
<protein>
    <submittedName>
        <fullName evidence="3">Glycosyl transferase family 2</fullName>
    </submittedName>
</protein>